<feature type="transmembrane region" description="Helical" evidence="6">
    <location>
        <begin position="205"/>
        <end position="235"/>
    </location>
</feature>
<keyword evidence="4 6" id="KW-1133">Transmembrane helix</keyword>
<organism evidence="8 9">
    <name type="scientific">Cocleimonas flava</name>
    <dbReference type="NCBI Taxonomy" id="634765"/>
    <lineage>
        <taxon>Bacteria</taxon>
        <taxon>Pseudomonadati</taxon>
        <taxon>Pseudomonadota</taxon>
        <taxon>Gammaproteobacteria</taxon>
        <taxon>Thiotrichales</taxon>
        <taxon>Thiotrichaceae</taxon>
        <taxon>Cocleimonas</taxon>
    </lineage>
</organism>
<feature type="domain" description="EamA" evidence="7">
    <location>
        <begin position="150"/>
        <end position="289"/>
    </location>
</feature>
<feature type="transmembrane region" description="Helical" evidence="6">
    <location>
        <begin position="247"/>
        <end position="266"/>
    </location>
</feature>
<evidence type="ECO:0000313" key="8">
    <source>
        <dbReference type="EMBL" id="TCJ88655.1"/>
    </source>
</evidence>
<sequence>MIYLKLLFAMMIWGGTFTSAKMLGAEMDPMISALFRFMLASSALLLLVFIKEGKLPKISQKQFFALLGMGATGIAAYNLLFFYGLLHAEASRGSLITASNPVLTAVASIVLFKERLTTVRLFGLVLCVFGAFLIISKGDLGILFEKGIGLGEMAFIGCAFSWAIYTLIGRFISNELSSLVAITYASCFGTVFLLVLALVTKPAAIFSALTTLNVTISMHLLYLAILATVVGFVWFQEGVKVLGAARAAVFIYFMPVSAVFIAFFVLDEKLSMVLLTGAALIISGIYLVNRKPQDSK</sequence>
<keyword evidence="3 6" id="KW-0812">Transmembrane</keyword>
<dbReference type="GO" id="GO:0016020">
    <property type="term" value="C:membrane"/>
    <property type="evidence" value="ECO:0007669"/>
    <property type="project" value="UniProtKB-SubCell"/>
</dbReference>
<dbReference type="Gene3D" id="1.10.3730.20">
    <property type="match status" value="1"/>
</dbReference>
<dbReference type="InterPro" id="IPR000620">
    <property type="entry name" value="EamA_dom"/>
</dbReference>
<dbReference type="EMBL" id="SMFQ01000002">
    <property type="protein sequence ID" value="TCJ88655.1"/>
    <property type="molecule type" value="Genomic_DNA"/>
</dbReference>
<comment type="caution">
    <text evidence="8">The sequence shown here is derived from an EMBL/GenBank/DDBJ whole genome shotgun (WGS) entry which is preliminary data.</text>
</comment>
<accession>A0A4V2P995</accession>
<reference evidence="8 9" key="1">
    <citation type="submission" date="2019-03" db="EMBL/GenBank/DDBJ databases">
        <title>Genomic Encyclopedia of Type Strains, Phase IV (KMG-IV): sequencing the most valuable type-strain genomes for metagenomic binning, comparative biology and taxonomic classification.</title>
        <authorList>
            <person name="Goeker M."/>
        </authorList>
    </citation>
    <scope>NUCLEOTIDE SEQUENCE [LARGE SCALE GENOMIC DNA]</scope>
    <source>
        <strain evidence="8 9">DSM 24830</strain>
    </source>
</reference>
<evidence type="ECO:0000313" key="9">
    <source>
        <dbReference type="Proteomes" id="UP000294887"/>
    </source>
</evidence>
<feature type="transmembrane region" description="Helical" evidence="6">
    <location>
        <begin position="62"/>
        <end position="86"/>
    </location>
</feature>
<name>A0A4V2P995_9GAMM</name>
<dbReference type="PANTHER" id="PTHR32322:SF2">
    <property type="entry name" value="EAMA DOMAIN-CONTAINING PROTEIN"/>
    <property type="match status" value="1"/>
</dbReference>
<dbReference type="Proteomes" id="UP000294887">
    <property type="component" value="Unassembled WGS sequence"/>
</dbReference>
<evidence type="ECO:0000256" key="6">
    <source>
        <dbReference type="SAM" id="Phobius"/>
    </source>
</evidence>
<dbReference type="Pfam" id="PF00892">
    <property type="entry name" value="EamA"/>
    <property type="match status" value="2"/>
</dbReference>
<dbReference type="SUPFAM" id="SSF103481">
    <property type="entry name" value="Multidrug resistance efflux transporter EmrE"/>
    <property type="match status" value="2"/>
</dbReference>
<feature type="transmembrane region" description="Helical" evidence="6">
    <location>
        <begin position="30"/>
        <end position="50"/>
    </location>
</feature>
<comment type="subcellular location">
    <subcellularLocation>
        <location evidence="1">Membrane</location>
        <topology evidence="1">Multi-pass membrane protein</topology>
    </subcellularLocation>
</comment>
<feature type="transmembrane region" description="Helical" evidence="6">
    <location>
        <begin position="272"/>
        <end position="289"/>
    </location>
</feature>
<feature type="transmembrane region" description="Helical" evidence="6">
    <location>
        <begin position="148"/>
        <end position="167"/>
    </location>
</feature>
<evidence type="ECO:0000256" key="3">
    <source>
        <dbReference type="ARBA" id="ARBA00022692"/>
    </source>
</evidence>
<evidence type="ECO:0000256" key="5">
    <source>
        <dbReference type="ARBA" id="ARBA00023136"/>
    </source>
</evidence>
<dbReference type="PANTHER" id="PTHR32322">
    <property type="entry name" value="INNER MEMBRANE TRANSPORTER"/>
    <property type="match status" value="1"/>
</dbReference>
<dbReference type="RefSeq" id="WP_131904337.1">
    <property type="nucleotide sequence ID" value="NZ_BAAAFU010000008.1"/>
</dbReference>
<evidence type="ECO:0000256" key="2">
    <source>
        <dbReference type="ARBA" id="ARBA00007362"/>
    </source>
</evidence>
<dbReference type="InterPro" id="IPR050638">
    <property type="entry name" value="AA-Vitamin_Transporters"/>
</dbReference>
<proteinExistence type="inferred from homology"/>
<feature type="transmembrane region" description="Helical" evidence="6">
    <location>
        <begin position="179"/>
        <end position="199"/>
    </location>
</feature>
<evidence type="ECO:0000256" key="4">
    <source>
        <dbReference type="ARBA" id="ARBA00022989"/>
    </source>
</evidence>
<comment type="similarity">
    <text evidence="2">Belongs to the EamA transporter family.</text>
</comment>
<keyword evidence="5 6" id="KW-0472">Membrane</keyword>
<keyword evidence="9" id="KW-1185">Reference proteome</keyword>
<feature type="domain" description="EamA" evidence="7">
    <location>
        <begin position="3"/>
        <end position="135"/>
    </location>
</feature>
<gene>
    <name evidence="8" type="ORF">EV695_0513</name>
</gene>
<evidence type="ECO:0000256" key="1">
    <source>
        <dbReference type="ARBA" id="ARBA00004141"/>
    </source>
</evidence>
<dbReference type="InterPro" id="IPR037185">
    <property type="entry name" value="EmrE-like"/>
</dbReference>
<feature type="transmembrane region" description="Helical" evidence="6">
    <location>
        <begin position="92"/>
        <end position="112"/>
    </location>
</feature>
<protein>
    <submittedName>
        <fullName evidence="8">EamA domain-containing membrane protein RarD</fullName>
    </submittedName>
</protein>
<dbReference type="AlphaFoldDB" id="A0A4V2P995"/>
<feature type="transmembrane region" description="Helical" evidence="6">
    <location>
        <begin position="119"/>
        <end position="136"/>
    </location>
</feature>
<dbReference type="OrthoDB" id="5186724at2"/>
<evidence type="ECO:0000259" key="7">
    <source>
        <dbReference type="Pfam" id="PF00892"/>
    </source>
</evidence>